<dbReference type="GeneID" id="81428332"/>
<protein>
    <submittedName>
        <fullName evidence="2">Uncharacterized protein</fullName>
    </submittedName>
</protein>
<name>A0A9W9HW14_9EURO</name>
<comment type="caution">
    <text evidence="2">The sequence shown here is derived from an EMBL/GenBank/DDBJ whole genome shotgun (WGS) entry which is preliminary data.</text>
</comment>
<evidence type="ECO:0000256" key="1">
    <source>
        <dbReference type="SAM" id="SignalP"/>
    </source>
</evidence>
<reference evidence="2" key="2">
    <citation type="journal article" date="2023" name="IMA Fungus">
        <title>Comparative genomic study of the Penicillium genus elucidates a diverse pangenome and 15 lateral gene transfer events.</title>
        <authorList>
            <person name="Petersen C."/>
            <person name="Sorensen T."/>
            <person name="Nielsen M.R."/>
            <person name="Sondergaard T.E."/>
            <person name="Sorensen J.L."/>
            <person name="Fitzpatrick D.A."/>
            <person name="Frisvad J.C."/>
            <person name="Nielsen K.L."/>
        </authorList>
    </citation>
    <scope>NUCLEOTIDE SEQUENCE</scope>
    <source>
        <strain evidence="2">IBT 26290</strain>
    </source>
</reference>
<dbReference type="RefSeq" id="XP_056541585.1">
    <property type="nucleotide sequence ID" value="XM_056689156.1"/>
</dbReference>
<keyword evidence="1" id="KW-0732">Signal</keyword>
<feature type="signal peptide" evidence="1">
    <location>
        <begin position="1"/>
        <end position="19"/>
    </location>
</feature>
<feature type="chain" id="PRO_5040829150" evidence="1">
    <location>
        <begin position="20"/>
        <end position="104"/>
    </location>
</feature>
<dbReference type="OrthoDB" id="4303386at2759"/>
<proteinExistence type="predicted"/>
<accession>A0A9W9HW14</accession>
<dbReference type="EMBL" id="JAPQKN010000004">
    <property type="protein sequence ID" value="KAJ5160027.1"/>
    <property type="molecule type" value="Genomic_DNA"/>
</dbReference>
<organism evidence="2 3">
    <name type="scientific">Penicillium canariense</name>
    <dbReference type="NCBI Taxonomy" id="189055"/>
    <lineage>
        <taxon>Eukaryota</taxon>
        <taxon>Fungi</taxon>
        <taxon>Dikarya</taxon>
        <taxon>Ascomycota</taxon>
        <taxon>Pezizomycotina</taxon>
        <taxon>Eurotiomycetes</taxon>
        <taxon>Eurotiomycetidae</taxon>
        <taxon>Eurotiales</taxon>
        <taxon>Aspergillaceae</taxon>
        <taxon>Penicillium</taxon>
    </lineage>
</organism>
<dbReference type="Proteomes" id="UP001149163">
    <property type="component" value="Unassembled WGS sequence"/>
</dbReference>
<evidence type="ECO:0000313" key="3">
    <source>
        <dbReference type="Proteomes" id="UP001149163"/>
    </source>
</evidence>
<keyword evidence="3" id="KW-1185">Reference proteome</keyword>
<sequence length="104" mass="11580">MKFRTIILSLFAVASTSLAILTERADSPGLSMNRCLNNHYEFGFRYGIGNIENFTLVVQAVNGTQQGYRVISAYAVNAHWICTKNPTHGLQERCELVGVLCIEL</sequence>
<gene>
    <name evidence="2" type="ORF">N7482_007031</name>
</gene>
<evidence type="ECO:0000313" key="2">
    <source>
        <dbReference type="EMBL" id="KAJ5160027.1"/>
    </source>
</evidence>
<dbReference type="AlphaFoldDB" id="A0A9W9HW14"/>
<reference evidence="2" key="1">
    <citation type="submission" date="2022-11" db="EMBL/GenBank/DDBJ databases">
        <authorList>
            <person name="Petersen C."/>
        </authorList>
    </citation>
    <scope>NUCLEOTIDE SEQUENCE</scope>
    <source>
        <strain evidence="2">IBT 26290</strain>
    </source>
</reference>